<accession>A0ACB7ZAM9</accession>
<comment type="caution">
    <text evidence="1">The sequence shown here is derived from an EMBL/GenBank/DDBJ whole genome shotgun (WGS) entry which is preliminary data.</text>
</comment>
<evidence type="ECO:0000313" key="2">
    <source>
        <dbReference type="Proteomes" id="UP000828048"/>
    </source>
</evidence>
<dbReference type="EMBL" id="CM037162">
    <property type="protein sequence ID" value="KAH7863019.1"/>
    <property type="molecule type" value="Genomic_DNA"/>
</dbReference>
<proteinExistence type="predicted"/>
<dbReference type="Proteomes" id="UP000828048">
    <property type="component" value="Chromosome 12"/>
</dbReference>
<gene>
    <name evidence="1" type="ORF">Vadar_012284</name>
</gene>
<sequence>MEGGLQRYWNRRGYGRLYGSRRRRMNKAKLGGQGGAGSGRSKRSWRVKITRKLRLILSPKKLLIRLRDAYVNFMLRIENSNMMMMSRGGFGGADNSSFGGRGPLKEYDEKMIIEIYKSMVVAQGLMVSRDAPKSVVTQIGLSSSVEVSNSSN</sequence>
<name>A0ACB7ZAM9_9ERIC</name>
<organism evidence="1 2">
    <name type="scientific">Vaccinium darrowii</name>
    <dbReference type="NCBI Taxonomy" id="229202"/>
    <lineage>
        <taxon>Eukaryota</taxon>
        <taxon>Viridiplantae</taxon>
        <taxon>Streptophyta</taxon>
        <taxon>Embryophyta</taxon>
        <taxon>Tracheophyta</taxon>
        <taxon>Spermatophyta</taxon>
        <taxon>Magnoliopsida</taxon>
        <taxon>eudicotyledons</taxon>
        <taxon>Gunneridae</taxon>
        <taxon>Pentapetalae</taxon>
        <taxon>asterids</taxon>
        <taxon>Ericales</taxon>
        <taxon>Ericaceae</taxon>
        <taxon>Vaccinioideae</taxon>
        <taxon>Vaccinieae</taxon>
        <taxon>Vaccinium</taxon>
    </lineage>
</organism>
<protein>
    <submittedName>
        <fullName evidence="1">Uncharacterized protein</fullName>
    </submittedName>
</protein>
<reference evidence="1 2" key="1">
    <citation type="journal article" date="2021" name="Hortic Res">
        <title>High-quality reference genome and annotation aids understanding of berry development for evergreen blueberry (Vaccinium darrowii).</title>
        <authorList>
            <person name="Yu J."/>
            <person name="Hulse-Kemp A.M."/>
            <person name="Babiker E."/>
            <person name="Staton M."/>
        </authorList>
    </citation>
    <scope>NUCLEOTIDE SEQUENCE [LARGE SCALE GENOMIC DNA]</scope>
    <source>
        <strain evidence="2">cv. NJ 8807/NJ 8810</strain>
        <tissue evidence="1">Young leaf</tissue>
    </source>
</reference>
<evidence type="ECO:0000313" key="1">
    <source>
        <dbReference type="EMBL" id="KAH7863019.1"/>
    </source>
</evidence>
<keyword evidence="2" id="KW-1185">Reference proteome</keyword>